<evidence type="ECO:0000256" key="1">
    <source>
        <dbReference type="ARBA" id="ARBA00004337"/>
    </source>
</evidence>
<keyword evidence="3" id="KW-0813">Transport</keyword>
<dbReference type="FunCoup" id="A0A2J7R4F3">
    <property type="interactions" value="284"/>
</dbReference>
<comment type="catalytic activity">
    <reaction evidence="12">
        <text>Ca(2+)(in) = Ca(2+)(out)</text>
        <dbReference type="Rhea" id="RHEA:29671"/>
        <dbReference type="ChEBI" id="CHEBI:29108"/>
    </reaction>
</comment>
<dbReference type="InterPro" id="IPR049134">
    <property type="entry name" value="MCLN_ECD"/>
</dbReference>
<feature type="domain" description="Mucolipin extracytosolic" evidence="16">
    <location>
        <begin position="118"/>
        <end position="311"/>
    </location>
</feature>
<keyword evidence="4" id="KW-1003">Cell membrane</keyword>
<evidence type="ECO:0000256" key="6">
    <source>
        <dbReference type="ARBA" id="ARBA00022753"/>
    </source>
</evidence>
<proteinExistence type="predicted"/>
<feature type="transmembrane region" description="Helical" evidence="14">
    <location>
        <begin position="413"/>
        <end position="436"/>
    </location>
</feature>
<feature type="transmembrane region" description="Helical" evidence="14">
    <location>
        <begin position="524"/>
        <end position="546"/>
    </location>
</feature>
<keyword evidence="5 14" id="KW-0812">Transmembrane</keyword>
<organism evidence="17 18">
    <name type="scientific">Cryptotermes secundus</name>
    <dbReference type="NCBI Taxonomy" id="105785"/>
    <lineage>
        <taxon>Eukaryota</taxon>
        <taxon>Metazoa</taxon>
        <taxon>Ecdysozoa</taxon>
        <taxon>Arthropoda</taxon>
        <taxon>Hexapoda</taxon>
        <taxon>Insecta</taxon>
        <taxon>Pterygota</taxon>
        <taxon>Neoptera</taxon>
        <taxon>Polyneoptera</taxon>
        <taxon>Dictyoptera</taxon>
        <taxon>Blattodea</taxon>
        <taxon>Blattoidea</taxon>
        <taxon>Termitoidae</taxon>
        <taxon>Kalotermitidae</taxon>
        <taxon>Cryptotermitinae</taxon>
        <taxon>Cryptotermes</taxon>
    </lineage>
</organism>
<evidence type="ECO:0000256" key="8">
    <source>
        <dbReference type="ARBA" id="ARBA00023065"/>
    </source>
</evidence>
<dbReference type="Pfam" id="PF08016">
    <property type="entry name" value="PKD_channel"/>
    <property type="match status" value="1"/>
</dbReference>
<dbReference type="EMBL" id="NEVH01007419">
    <property type="protein sequence ID" value="PNF35721.1"/>
    <property type="molecule type" value="Genomic_DNA"/>
</dbReference>
<keyword evidence="6" id="KW-0967">Endosome</keyword>
<protein>
    <submittedName>
        <fullName evidence="17">Mucolipin-3</fullName>
    </submittedName>
</protein>
<keyword evidence="9 14" id="KW-0472">Membrane</keyword>
<evidence type="ECO:0000313" key="17">
    <source>
        <dbReference type="EMBL" id="PNF35721.1"/>
    </source>
</evidence>
<dbReference type="AlphaFoldDB" id="A0A2J7R4F3"/>
<dbReference type="CDD" id="cd21050">
    <property type="entry name" value="ELD_TRPML"/>
    <property type="match status" value="1"/>
</dbReference>
<evidence type="ECO:0000256" key="2">
    <source>
        <dbReference type="ARBA" id="ARBA00004651"/>
    </source>
</evidence>
<dbReference type="InterPro" id="IPR013122">
    <property type="entry name" value="PKD1_2_channel"/>
</dbReference>
<evidence type="ECO:0000256" key="10">
    <source>
        <dbReference type="ARBA" id="ARBA00023157"/>
    </source>
</evidence>
<evidence type="ECO:0000256" key="9">
    <source>
        <dbReference type="ARBA" id="ARBA00023136"/>
    </source>
</evidence>
<feature type="transmembrane region" description="Helical" evidence="14">
    <location>
        <begin position="456"/>
        <end position="478"/>
    </location>
</feature>
<keyword evidence="11" id="KW-0407">Ion channel</keyword>
<evidence type="ECO:0000313" key="18">
    <source>
        <dbReference type="Proteomes" id="UP000235965"/>
    </source>
</evidence>
<dbReference type="OrthoDB" id="263481at2759"/>
<keyword evidence="10" id="KW-1015">Disulfide bond</keyword>
<evidence type="ECO:0000256" key="11">
    <source>
        <dbReference type="ARBA" id="ARBA00023303"/>
    </source>
</evidence>
<reference evidence="17 18" key="1">
    <citation type="submission" date="2017-12" db="EMBL/GenBank/DDBJ databases">
        <title>Hemimetabolous genomes reveal molecular basis of termite eusociality.</title>
        <authorList>
            <person name="Harrison M.C."/>
            <person name="Jongepier E."/>
            <person name="Robertson H.M."/>
            <person name="Arning N."/>
            <person name="Bitard-Feildel T."/>
            <person name="Chao H."/>
            <person name="Childers C.P."/>
            <person name="Dinh H."/>
            <person name="Doddapaneni H."/>
            <person name="Dugan S."/>
            <person name="Gowin J."/>
            <person name="Greiner C."/>
            <person name="Han Y."/>
            <person name="Hu H."/>
            <person name="Hughes D.S.T."/>
            <person name="Huylmans A.-K."/>
            <person name="Kemena C."/>
            <person name="Kremer L.P.M."/>
            <person name="Lee S.L."/>
            <person name="Lopez-Ezquerra A."/>
            <person name="Mallet L."/>
            <person name="Monroy-Kuhn J.M."/>
            <person name="Moser A."/>
            <person name="Murali S.C."/>
            <person name="Muzny D.M."/>
            <person name="Otani S."/>
            <person name="Piulachs M.-D."/>
            <person name="Poelchau M."/>
            <person name="Qu J."/>
            <person name="Schaub F."/>
            <person name="Wada-Katsumata A."/>
            <person name="Worley K.C."/>
            <person name="Xie Q."/>
            <person name="Ylla G."/>
            <person name="Poulsen M."/>
            <person name="Gibbs R.A."/>
            <person name="Schal C."/>
            <person name="Richards S."/>
            <person name="Belles X."/>
            <person name="Korb J."/>
            <person name="Bornberg-Bauer E."/>
        </authorList>
    </citation>
    <scope>NUCLEOTIDE SEQUENCE [LARGE SCALE GENOMIC DNA]</scope>
    <source>
        <tissue evidence="17">Whole body</tissue>
    </source>
</reference>
<dbReference type="STRING" id="105785.A0A2J7R4F3"/>
<evidence type="ECO:0000256" key="7">
    <source>
        <dbReference type="ARBA" id="ARBA00022989"/>
    </source>
</evidence>
<feature type="region of interest" description="Disordered" evidence="13">
    <location>
        <begin position="1"/>
        <end position="23"/>
    </location>
</feature>
<dbReference type="GO" id="GO:0010008">
    <property type="term" value="C:endosome membrane"/>
    <property type="evidence" value="ECO:0007669"/>
    <property type="project" value="UniProtKB-SubCell"/>
</dbReference>
<keyword evidence="7 14" id="KW-1133">Transmembrane helix</keyword>
<dbReference type="PANTHER" id="PTHR12127:SF7">
    <property type="entry name" value="SD02261P"/>
    <property type="match status" value="1"/>
</dbReference>
<evidence type="ECO:0000256" key="12">
    <source>
        <dbReference type="ARBA" id="ARBA00036634"/>
    </source>
</evidence>
<dbReference type="FunFam" id="1.10.287.70:FF:000033">
    <property type="entry name" value="Mucolipin 1"/>
    <property type="match status" value="1"/>
</dbReference>
<keyword evidence="18" id="KW-1185">Reference proteome</keyword>
<evidence type="ECO:0000256" key="3">
    <source>
        <dbReference type="ARBA" id="ARBA00022448"/>
    </source>
</evidence>
<evidence type="ECO:0000256" key="14">
    <source>
        <dbReference type="SAM" id="Phobius"/>
    </source>
</evidence>
<keyword evidence="8" id="KW-0406">Ion transport</keyword>
<dbReference type="Gene3D" id="1.10.287.70">
    <property type="match status" value="1"/>
</dbReference>
<evidence type="ECO:0000259" key="16">
    <source>
        <dbReference type="Pfam" id="PF21381"/>
    </source>
</evidence>
<dbReference type="Proteomes" id="UP000235965">
    <property type="component" value="Unassembled WGS sequence"/>
</dbReference>
<evidence type="ECO:0000256" key="4">
    <source>
        <dbReference type="ARBA" id="ARBA00022475"/>
    </source>
</evidence>
<feature type="domain" description="Polycystin cation channel PKD1/PKD2" evidence="15">
    <location>
        <begin position="422"/>
        <end position="552"/>
    </location>
</feature>
<evidence type="ECO:0000256" key="13">
    <source>
        <dbReference type="SAM" id="MobiDB-lite"/>
    </source>
</evidence>
<comment type="caution">
    <text evidence="17">The sequence shown here is derived from an EMBL/GenBank/DDBJ whole genome shotgun (WGS) entry which is preliminary data.</text>
</comment>
<dbReference type="GO" id="GO:0005765">
    <property type="term" value="C:lysosomal membrane"/>
    <property type="evidence" value="ECO:0007669"/>
    <property type="project" value="TreeGrafter"/>
</dbReference>
<dbReference type="GO" id="GO:0005886">
    <property type="term" value="C:plasma membrane"/>
    <property type="evidence" value="ECO:0007669"/>
    <property type="project" value="UniProtKB-SubCell"/>
</dbReference>
<dbReference type="InParanoid" id="A0A2J7R4F3"/>
<dbReference type="Pfam" id="PF21381">
    <property type="entry name" value="MCLN_ECD"/>
    <property type="match status" value="1"/>
</dbReference>
<evidence type="ECO:0000259" key="15">
    <source>
        <dbReference type="Pfam" id="PF08016"/>
    </source>
</evidence>
<accession>A0A2J7R4F3</accession>
<evidence type="ECO:0000256" key="5">
    <source>
        <dbReference type="ARBA" id="ARBA00022692"/>
    </source>
</evidence>
<gene>
    <name evidence="17" type="ORF">B7P43_G16161</name>
</gene>
<comment type="subcellular location">
    <subcellularLocation>
        <location evidence="2">Cell membrane</location>
        <topology evidence="2">Multi-pass membrane protein</topology>
    </subcellularLocation>
    <subcellularLocation>
        <location evidence="1">Endosome membrane</location>
        <topology evidence="1">Multi-pass membrane protein</topology>
    </subcellularLocation>
</comment>
<feature type="transmembrane region" description="Helical" evidence="14">
    <location>
        <begin position="325"/>
        <end position="350"/>
    </location>
</feature>
<feature type="compositionally biased region" description="Polar residues" evidence="13">
    <location>
        <begin position="1"/>
        <end position="19"/>
    </location>
</feature>
<feature type="transmembrane region" description="Helical" evidence="14">
    <location>
        <begin position="382"/>
        <end position="401"/>
    </location>
</feature>
<dbReference type="GO" id="GO:0072345">
    <property type="term" value="F:NAADP-sensitive calcium-release channel activity"/>
    <property type="evidence" value="ECO:0007669"/>
    <property type="project" value="TreeGrafter"/>
</dbReference>
<dbReference type="PANTHER" id="PTHR12127">
    <property type="entry name" value="MUCOLIPIN"/>
    <property type="match status" value="1"/>
</dbReference>
<sequence length="620" mass="70687">MNMDYSESMQTHPGSTNLKENSEIGSVVDKNDCDELEALVMSRAQTSTSLSSACSYRSTDVDISEERMRRKLRFFFMNPIEKWQAKHRVPYKFVVQVIKIILVTVQLCLFAHNRYKHVNYTWDNRIAFSHLFLNGWDTTREVNSYPPSVGPLAVYKISKFYETLDFAVIGYANLGNAIGPYSYTEEDNSMPAPLLCLYQYKEGTIFGFNESYMFNSEIDERCLNLTVEPNVTAKNYSAKDFLKEHGILINFSSLVKAEMTFSLKTVNFKAAGPITPPDCYKFNIKISFDNEDHDGQMLLSLDADAVRLYCKGDVEYVVDNRLDSILLSILNSLVIVICSISLILCCRAIYRAQQLKLVTINFFQKAYKKDLSAEGQLEFLNMWYIMIIINDVLIILGSGIKEQIERKQFAGDQWNICSVFLGTGNLLVWFGVLRYLGFFKTYNVVILTLKKAAPKVARFLLCALLIYAGFTFCGWLILGPYHMKFRSLASTSECLFALINGDDMYATFSIMSFKSPMLWWYSRIYLYCFISLYIYVVISLFISVIMDAYDTIKLYYKCGFPKSDLQAFVAACTDEASSGIYRNESSSSLGDMVDKLCCCKKTPYTLFSGRSSNFVGAICV</sequence>
<dbReference type="InterPro" id="IPR039031">
    <property type="entry name" value="Mucolipin"/>
</dbReference>
<name>A0A2J7R4F3_9NEOP</name>